<gene>
    <name evidence="8" type="ORF">SAMN05216271_1662</name>
</gene>
<dbReference type="GO" id="GO:0051274">
    <property type="term" value="P:beta-glucan biosynthetic process"/>
    <property type="evidence" value="ECO:0007669"/>
    <property type="project" value="TreeGrafter"/>
</dbReference>
<accession>A0A1H1RB76</accession>
<proteinExistence type="inferred from homology"/>
<dbReference type="PANTHER" id="PTHR30504:SF3">
    <property type="entry name" value="GLUCANS BIOSYNTHESIS PROTEIN D"/>
    <property type="match status" value="1"/>
</dbReference>
<dbReference type="InterPro" id="IPR007444">
    <property type="entry name" value="Glucan_biosyn_MdoG_C"/>
</dbReference>
<evidence type="ECO:0000256" key="2">
    <source>
        <dbReference type="ARBA" id="ARBA00005001"/>
    </source>
</evidence>
<keyword evidence="5" id="KW-0574">Periplasm</keyword>
<organism evidence="8 9">
    <name type="scientific">Halopseudomonas sabulinigri</name>
    <dbReference type="NCBI Taxonomy" id="472181"/>
    <lineage>
        <taxon>Bacteria</taxon>
        <taxon>Pseudomonadati</taxon>
        <taxon>Pseudomonadota</taxon>
        <taxon>Gammaproteobacteria</taxon>
        <taxon>Pseudomonadales</taxon>
        <taxon>Pseudomonadaceae</taxon>
        <taxon>Halopseudomonas</taxon>
    </lineage>
</organism>
<comment type="subcellular location">
    <subcellularLocation>
        <location evidence="1">Periplasm</location>
    </subcellularLocation>
</comment>
<evidence type="ECO:0000256" key="6">
    <source>
        <dbReference type="SAM" id="SignalP"/>
    </source>
</evidence>
<dbReference type="PANTHER" id="PTHR30504">
    <property type="entry name" value="GLUCANS BIOSYNTHESIS PROTEIN"/>
    <property type="match status" value="1"/>
</dbReference>
<evidence type="ECO:0000256" key="1">
    <source>
        <dbReference type="ARBA" id="ARBA00004418"/>
    </source>
</evidence>
<dbReference type="EMBL" id="LT629763">
    <property type="protein sequence ID" value="SDS32159.1"/>
    <property type="molecule type" value="Genomic_DNA"/>
</dbReference>
<dbReference type="InterPro" id="IPR014718">
    <property type="entry name" value="GH-type_carb-bd"/>
</dbReference>
<dbReference type="GO" id="GO:0030288">
    <property type="term" value="C:outer membrane-bounded periplasmic space"/>
    <property type="evidence" value="ECO:0007669"/>
    <property type="project" value="TreeGrafter"/>
</dbReference>
<comment type="pathway">
    <text evidence="2">Glycan metabolism; osmoregulated periplasmic glucan (OPG) biosynthesis.</text>
</comment>
<evidence type="ECO:0000259" key="7">
    <source>
        <dbReference type="Pfam" id="PF04349"/>
    </source>
</evidence>
<dbReference type="SUPFAM" id="SSF74650">
    <property type="entry name" value="Galactose mutarotase-like"/>
    <property type="match status" value="1"/>
</dbReference>
<feature type="domain" description="Glucan biosynthesis periplasmic MdoG C-terminal" evidence="7">
    <location>
        <begin position="39"/>
        <end position="530"/>
    </location>
</feature>
<dbReference type="GO" id="GO:0030246">
    <property type="term" value="F:carbohydrate binding"/>
    <property type="evidence" value="ECO:0007669"/>
    <property type="project" value="InterPro"/>
</dbReference>
<dbReference type="InterPro" id="IPR013783">
    <property type="entry name" value="Ig-like_fold"/>
</dbReference>
<keyword evidence="4 6" id="KW-0732">Signal</keyword>
<evidence type="ECO:0000313" key="8">
    <source>
        <dbReference type="EMBL" id="SDS32159.1"/>
    </source>
</evidence>
<feature type="chain" id="PRO_5009258644" evidence="6">
    <location>
        <begin position="33"/>
        <end position="544"/>
    </location>
</feature>
<dbReference type="AlphaFoldDB" id="A0A1H1RB76"/>
<evidence type="ECO:0000313" key="9">
    <source>
        <dbReference type="Proteomes" id="UP000243413"/>
    </source>
</evidence>
<dbReference type="Proteomes" id="UP000243413">
    <property type="component" value="Chromosome I"/>
</dbReference>
<dbReference type="UniPathway" id="UPA00637"/>
<sequence length="544" mass="60856">MEYELHTMNRRHRLSRAAALAGAMLLPAFALAATEPQSFSYDALVERARSMAGTAYQPPALPAPEVVQQIDYARHGELVFDTQRAPFSGQPGTSDSAGYPLVFFPLGKYAPKGVHLFMVDQGAAVEIPYSADFFDMPADNPARKLPADAGFAGFRLQEWHTAEDWARQDWVAFQGASYFRSIGADGQYGQSARGIAIDAAVADKPEEFPDFTEFYIEQTSGASPETPVTVYALLDGPSVTGAYRFRMTRGLDRTAPVSMEVEARVFLREDVERLGLMPLTSMFWFGEYGAERLKDWRPEVHDSDGLALWTGSGERIWRPLNNPEATRVSAFGDENPKGFGLLQRDRNFDHYQDGVFYDRRPSVWVEPLKPLGKGSVQLLEIPTDDEIHDNIGAFWVPEGKASKGSSYDLHYRLHWQNLSPVPATTIAQAIATRIGRGGQPGHERPDNVYNFTVEFDRPEVLRQIPYGVFPEVKVSTSVGEISRTFARPVPNGNVWRASFDLELAPDQVADLRMYMELDGKPLTETWLYQFKPEWALDVAPQSNN</sequence>
<evidence type="ECO:0000256" key="4">
    <source>
        <dbReference type="ARBA" id="ARBA00022729"/>
    </source>
</evidence>
<dbReference type="InterPro" id="IPR014438">
    <property type="entry name" value="Glucan_biosyn_MdoG/MdoD"/>
</dbReference>
<name>A0A1H1RB76_9GAMM</name>
<dbReference type="PIRSF" id="PIRSF006281">
    <property type="entry name" value="MdoG"/>
    <property type="match status" value="1"/>
</dbReference>
<protein>
    <submittedName>
        <fullName evidence="8">Glucans biosynthesis protein</fullName>
    </submittedName>
</protein>
<reference evidence="9" key="1">
    <citation type="submission" date="2016-10" db="EMBL/GenBank/DDBJ databases">
        <authorList>
            <person name="Varghese N."/>
            <person name="Submissions S."/>
        </authorList>
    </citation>
    <scope>NUCLEOTIDE SEQUENCE [LARGE SCALE GENOMIC DNA]</scope>
    <source>
        <strain evidence="9">JCM 14963</strain>
    </source>
</reference>
<dbReference type="Gene3D" id="2.60.40.10">
    <property type="entry name" value="Immunoglobulins"/>
    <property type="match status" value="1"/>
</dbReference>
<dbReference type="SUPFAM" id="SSF81296">
    <property type="entry name" value="E set domains"/>
    <property type="match status" value="1"/>
</dbReference>
<feature type="signal peptide" evidence="6">
    <location>
        <begin position="1"/>
        <end position="32"/>
    </location>
</feature>
<dbReference type="Pfam" id="PF04349">
    <property type="entry name" value="MdoG"/>
    <property type="match status" value="1"/>
</dbReference>
<comment type="similarity">
    <text evidence="3">Belongs to the OpgD/OpgG family.</text>
</comment>
<evidence type="ECO:0000256" key="3">
    <source>
        <dbReference type="ARBA" id="ARBA00009284"/>
    </source>
</evidence>
<dbReference type="GO" id="GO:0003824">
    <property type="term" value="F:catalytic activity"/>
    <property type="evidence" value="ECO:0007669"/>
    <property type="project" value="InterPro"/>
</dbReference>
<dbReference type="STRING" id="472181.SAMN05216271_1662"/>
<dbReference type="Gene3D" id="2.70.98.10">
    <property type="match status" value="1"/>
</dbReference>
<evidence type="ECO:0000256" key="5">
    <source>
        <dbReference type="ARBA" id="ARBA00022764"/>
    </source>
</evidence>
<dbReference type="InterPro" id="IPR011013">
    <property type="entry name" value="Gal_mutarotase_sf_dom"/>
</dbReference>
<dbReference type="InterPro" id="IPR014756">
    <property type="entry name" value="Ig_E-set"/>
</dbReference>